<reference evidence="1" key="1">
    <citation type="journal article" date="2012" name="Proc. Natl. Acad. Sci. U.S.A.">
        <title>Antigenic diversity is generated by distinct evolutionary mechanisms in African trypanosome species.</title>
        <authorList>
            <person name="Jackson A.P."/>
            <person name="Berry A."/>
            <person name="Aslett M."/>
            <person name="Allison H.C."/>
            <person name="Burton P."/>
            <person name="Vavrova-Anderson J."/>
            <person name="Brown R."/>
            <person name="Browne H."/>
            <person name="Corton N."/>
            <person name="Hauser H."/>
            <person name="Gamble J."/>
            <person name="Gilderthorp R."/>
            <person name="Marcello L."/>
            <person name="McQuillan J."/>
            <person name="Otto T.D."/>
            <person name="Quail M.A."/>
            <person name="Sanders M.J."/>
            <person name="van Tonder A."/>
            <person name="Ginger M.L."/>
            <person name="Field M.C."/>
            <person name="Barry J.D."/>
            <person name="Hertz-Fowler C."/>
            <person name="Berriman M."/>
        </authorList>
    </citation>
    <scope>NUCLEOTIDE SEQUENCE</scope>
    <source>
        <strain evidence="1">IL3000</strain>
    </source>
</reference>
<evidence type="ECO:0000313" key="1">
    <source>
        <dbReference type="EMBL" id="CCC91311.1"/>
    </source>
</evidence>
<organism evidence="1">
    <name type="scientific">Trypanosoma congolense (strain IL3000)</name>
    <dbReference type="NCBI Taxonomy" id="1068625"/>
    <lineage>
        <taxon>Eukaryota</taxon>
        <taxon>Discoba</taxon>
        <taxon>Euglenozoa</taxon>
        <taxon>Kinetoplastea</taxon>
        <taxon>Metakinetoplastina</taxon>
        <taxon>Trypanosomatida</taxon>
        <taxon>Trypanosomatidae</taxon>
        <taxon>Trypanosoma</taxon>
        <taxon>Nannomonas</taxon>
    </lineage>
</organism>
<dbReference type="AlphaFoldDB" id="G0UPK0"/>
<gene>
    <name evidence="1" type="ORF">TCIL3000_7_1140</name>
</gene>
<accession>G0UPK0</accession>
<dbReference type="EMBL" id="HE575320">
    <property type="protein sequence ID" value="CCC91311.1"/>
    <property type="molecule type" value="Genomic_DNA"/>
</dbReference>
<name>G0UPK0_TRYCI</name>
<sequence length="47" mass="5332">MMGSEANFFSFPVLMASSLVYPCHFSHLVTMATLESEGLYRNLFIEL</sequence>
<proteinExistence type="predicted"/>
<protein>
    <submittedName>
        <fullName evidence="1">Uncharacterized protein TCIL3000_7_1140</fullName>
    </submittedName>
</protein>